<gene>
    <name evidence="1" type="ORF">P857_25</name>
</gene>
<organism evidence="1 2">
    <name type="scientific">Candidatus Xenolissoclinum pacificiensis L6</name>
    <dbReference type="NCBI Taxonomy" id="1401685"/>
    <lineage>
        <taxon>Bacteria</taxon>
        <taxon>Pseudomonadati</taxon>
        <taxon>Pseudomonadota</taxon>
        <taxon>Alphaproteobacteria</taxon>
        <taxon>Rickettsiales</taxon>
        <taxon>Anaplasmataceae</taxon>
        <taxon>Candidatus Xenolissoclinum</taxon>
    </lineage>
</organism>
<keyword evidence="2" id="KW-1185">Reference proteome</keyword>
<dbReference type="EMBL" id="AXCJ01000002">
    <property type="protein sequence ID" value="ETO91578.1"/>
    <property type="molecule type" value="Genomic_DNA"/>
</dbReference>
<sequence length="43" mass="5144">MLFSSYEGDMAKDKTLLYRKVFFRWVRNNSIIVDCVNVFPIAR</sequence>
<dbReference type="STRING" id="1401685.P857_25"/>
<dbReference type="Proteomes" id="UP000018951">
    <property type="component" value="Unassembled WGS sequence"/>
</dbReference>
<dbReference type="AlphaFoldDB" id="W2V297"/>
<accession>W2V297</accession>
<reference evidence="1 2" key="1">
    <citation type="journal article" date="2013" name="PLoS ONE">
        <title>Bacterial endosymbiosis in a chordate host: long-term co-evolution and conservation of secondary metabolism.</title>
        <authorList>
            <person name="Kwan J.C."/>
            <person name="Schmidt E.W."/>
        </authorList>
    </citation>
    <scope>NUCLEOTIDE SEQUENCE [LARGE SCALE GENOMIC DNA]</scope>
    <source>
        <strain evidence="2">L6</strain>
    </source>
</reference>
<evidence type="ECO:0000313" key="1">
    <source>
        <dbReference type="EMBL" id="ETO91578.1"/>
    </source>
</evidence>
<protein>
    <submittedName>
        <fullName evidence="1">Uncharacterized protein</fullName>
    </submittedName>
</protein>
<name>W2V297_9RICK</name>
<proteinExistence type="predicted"/>
<evidence type="ECO:0000313" key="2">
    <source>
        <dbReference type="Proteomes" id="UP000018951"/>
    </source>
</evidence>
<comment type="caution">
    <text evidence="1">The sequence shown here is derived from an EMBL/GenBank/DDBJ whole genome shotgun (WGS) entry which is preliminary data.</text>
</comment>